<dbReference type="STRING" id="1777140.AWB79_01065"/>
<dbReference type="PANTHER" id="PTHR13794">
    <property type="entry name" value="ENOLASE SUPERFAMILY, MANDELATE RACEMASE"/>
    <property type="match status" value="1"/>
</dbReference>
<dbReference type="OrthoDB" id="8609034at2"/>
<dbReference type="PANTHER" id="PTHR13794:SF58">
    <property type="entry name" value="MITOCHONDRIAL ENOLASE SUPERFAMILY MEMBER 1"/>
    <property type="match status" value="1"/>
</dbReference>
<dbReference type="GO" id="GO:0016052">
    <property type="term" value="P:carbohydrate catabolic process"/>
    <property type="evidence" value="ECO:0007669"/>
    <property type="project" value="TreeGrafter"/>
</dbReference>
<dbReference type="Pfam" id="PF13378">
    <property type="entry name" value="MR_MLE_C"/>
    <property type="match status" value="1"/>
</dbReference>
<dbReference type="RefSeq" id="WP_061166323.1">
    <property type="nucleotide sequence ID" value="NZ_FCOA02000002.1"/>
</dbReference>
<protein>
    <submittedName>
        <fullName evidence="5">Mandelate racemase/muconate lactonizing protein</fullName>
    </submittedName>
</protein>
<dbReference type="InterPro" id="IPR046945">
    <property type="entry name" value="RHMD-like"/>
</dbReference>
<evidence type="ECO:0000256" key="3">
    <source>
        <dbReference type="ARBA" id="ARBA00022842"/>
    </source>
</evidence>
<organism evidence="5 6">
    <name type="scientific">Caballeronia hypogeia</name>
    <dbReference type="NCBI Taxonomy" id="1777140"/>
    <lineage>
        <taxon>Bacteria</taxon>
        <taxon>Pseudomonadati</taxon>
        <taxon>Pseudomonadota</taxon>
        <taxon>Betaproteobacteria</taxon>
        <taxon>Burkholderiales</taxon>
        <taxon>Burkholderiaceae</taxon>
        <taxon>Caballeronia</taxon>
    </lineage>
</organism>
<dbReference type="CDD" id="cd03316">
    <property type="entry name" value="MR_like"/>
    <property type="match status" value="1"/>
</dbReference>
<feature type="domain" description="Mandelate racemase/muconate lactonizing enzyme C-terminal" evidence="4">
    <location>
        <begin position="149"/>
        <end position="247"/>
    </location>
</feature>
<dbReference type="Proteomes" id="UP000054851">
    <property type="component" value="Unassembled WGS sequence"/>
</dbReference>
<gene>
    <name evidence="5" type="ORF">AWB79_01065</name>
</gene>
<dbReference type="InterPro" id="IPR013342">
    <property type="entry name" value="Mandelate_racemase_C"/>
</dbReference>
<dbReference type="GO" id="GO:0000287">
    <property type="term" value="F:magnesium ion binding"/>
    <property type="evidence" value="ECO:0007669"/>
    <property type="project" value="TreeGrafter"/>
</dbReference>
<dbReference type="InterPro" id="IPR029017">
    <property type="entry name" value="Enolase-like_N"/>
</dbReference>
<comment type="cofactor">
    <cofactor evidence="1">
        <name>Mg(2+)</name>
        <dbReference type="ChEBI" id="CHEBI:18420"/>
    </cofactor>
</comment>
<dbReference type="SFLD" id="SFLDG00179">
    <property type="entry name" value="mandelate_racemase"/>
    <property type="match status" value="1"/>
</dbReference>
<comment type="caution">
    <text evidence="5">The sequence shown here is derived from an EMBL/GenBank/DDBJ whole genome shotgun (WGS) entry which is preliminary data.</text>
</comment>
<evidence type="ECO:0000313" key="6">
    <source>
        <dbReference type="Proteomes" id="UP000054851"/>
    </source>
</evidence>
<dbReference type="InterPro" id="IPR036849">
    <property type="entry name" value="Enolase-like_C_sf"/>
</dbReference>
<dbReference type="Gene3D" id="3.20.20.120">
    <property type="entry name" value="Enolase-like C-terminal domain"/>
    <property type="match status" value="1"/>
</dbReference>
<dbReference type="EMBL" id="FCOA02000002">
    <property type="protein sequence ID" value="SAK45996.1"/>
    <property type="molecule type" value="Genomic_DNA"/>
</dbReference>
<dbReference type="InterPro" id="IPR029065">
    <property type="entry name" value="Enolase_C-like"/>
</dbReference>
<keyword evidence="3" id="KW-0460">Magnesium</keyword>
<dbReference type="SUPFAM" id="SSF54826">
    <property type="entry name" value="Enolase N-terminal domain-like"/>
    <property type="match status" value="1"/>
</dbReference>
<evidence type="ECO:0000259" key="4">
    <source>
        <dbReference type="SMART" id="SM00922"/>
    </source>
</evidence>
<evidence type="ECO:0000313" key="5">
    <source>
        <dbReference type="EMBL" id="SAK45996.1"/>
    </source>
</evidence>
<evidence type="ECO:0000256" key="1">
    <source>
        <dbReference type="ARBA" id="ARBA00001946"/>
    </source>
</evidence>
<name>A0A157ZKH2_9BURK</name>
<reference evidence="5" key="1">
    <citation type="submission" date="2016-01" db="EMBL/GenBank/DDBJ databases">
        <authorList>
            <person name="Peeters C."/>
        </authorList>
    </citation>
    <scope>NUCLEOTIDE SEQUENCE</scope>
    <source>
        <strain evidence="5">LMG 29322</strain>
    </source>
</reference>
<dbReference type="Pfam" id="PF02746">
    <property type="entry name" value="MR_MLE_N"/>
    <property type="match status" value="1"/>
</dbReference>
<dbReference type="AlphaFoldDB" id="A0A157ZKH2"/>
<dbReference type="SMART" id="SM00922">
    <property type="entry name" value="MR_MLE"/>
    <property type="match status" value="1"/>
</dbReference>
<dbReference type="GO" id="GO:0016836">
    <property type="term" value="F:hydro-lyase activity"/>
    <property type="evidence" value="ECO:0007669"/>
    <property type="project" value="TreeGrafter"/>
</dbReference>
<evidence type="ECO:0000256" key="2">
    <source>
        <dbReference type="ARBA" id="ARBA00022723"/>
    </source>
</evidence>
<dbReference type="SUPFAM" id="SSF51604">
    <property type="entry name" value="Enolase C-terminal domain-like"/>
    <property type="match status" value="1"/>
</dbReference>
<sequence length="390" mass="42971">MSTIESVSVCVARVPLNQPVTFSTRTVKAREYCLVRVRSTDGVEGLGYCYAVNTSGHLLAGAVAELLAPAIVGQESLRVEWLWQKMYQEALLQGRAGGVMRALSAVDTALWDLNARSAGLPLYQYLGAVADDRVPAYASGGYYMEGKSHDMLAQEMADHVRDGFKAVKMKSGLLSPREEEARLAAVREAIGPDVLLTLDINNGWRDLPHALQYVTRFEKHDPFWIEEPFSPDDIDNHARLAQATRITVATGEIEAGRWRFKDLMQRGAATLLQTDATVCGGISEWRRIAATASSFGIPVSPHAWHDLHVHLVASTPNATMVEWMPDDHIVNFRHLIDRQLEAQGGDILLPKAPGLAFQFDADAIARYGVTQPGQSQPWQTISRAKRGLSD</sequence>
<accession>A0A157ZKH2</accession>
<keyword evidence="6" id="KW-1185">Reference proteome</keyword>
<dbReference type="Gene3D" id="3.30.390.10">
    <property type="entry name" value="Enolase-like, N-terminal domain"/>
    <property type="match status" value="1"/>
</dbReference>
<dbReference type="InterPro" id="IPR013341">
    <property type="entry name" value="Mandelate_racemase_N_dom"/>
</dbReference>
<proteinExistence type="predicted"/>
<keyword evidence="2" id="KW-0479">Metal-binding</keyword>
<dbReference type="SFLD" id="SFLDS00001">
    <property type="entry name" value="Enolase"/>
    <property type="match status" value="1"/>
</dbReference>